<dbReference type="EMBL" id="AMQN01012584">
    <property type="status" value="NOT_ANNOTATED_CDS"/>
    <property type="molecule type" value="Genomic_DNA"/>
</dbReference>
<reference evidence="8" key="3">
    <citation type="submission" date="2015-06" db="UniProtKB">
        <authorList>
            <consortium name="EnsemblMetazoa"/>
        </authorList>
    </citation>
    <scope>IDENTIFICATION</scope>
</reference>
<evidence type="ECO:0000313" key="7">
    <source>
        <dbReference type="EMBL" id="ELT93765.1"/>
    </source>
</evidence>
<dbReference type="STRING" id="283909.R7TRV4"/>
<evidence type="ECO:0000256" key="4">
    <source>
        <dbReference type="SAM" id="Coils"/>
    </source>
</evidence>
<name>R7TRV4_CAPTE</name>
<dbReference type="SUPFAM" id="SSF57850">
    <property type="entry name" value="RING/U-box"/>
    <property type="match status" value="1"/>
</dbReference>
<dbReference type="AlphaFoldDB" id="R7TRV4"/>
<evidence type="ECO:0000256" key="2">
    <source>
        <dbReference type="ARBA" id="ARBA00022833"/>
    </source>
</evidence>
<feature type="region of interest" description="Disordered" evidence="5">
    <location>
        <begin position="1"/>
        <end position="20"/>
    </location>
</feature>
<dbReference type="PROSITE" id="PS50089">
    <property type="entry name" value="ZF_RING_2"/>
    <property type="match status" value="1"/>
</dbReference>
<evidence type="ECO:0000313" key="8">
    <source>
        <dbReference type="EnsemblMetazoa" id="CapteP47551"/>
    </source>
</evidence>
<keyword evidence="1 3" id="KW-0479">Metal-binding</keyword>
<gene>
    <name evidence="7" type="ORF">CAPTEDRAFT_47551</name>
</gene>
<evidence type="ECO:0000256" key="3">
    <source>
        <dbReference type="PROSITE-ProRule" id="PRU00175"/>
    </source>
</evidence>
<dbReference type="InterPro" id="IPR001841">
    <property type="entry name" value="Znf_RING"/>
</dbReference>
<protein>
    <recommendedName>
        <fullName evidence="6">RING-type domain-containing protein</fullName>
    </recommendedName>
</protein>
<keyword evidence="4" id="KW-0175">Coiled coil</keyword>
<dbReference type="Gene3D" id="3.30.40.10">
    <property type="entry name" value="Zinc/RING finger domain, C3HC4 (zinc finger)"/>
    <property type="match status" value="1"/>
</dbReference>
<organism evidence="7">
    <name type="scientific">Capitella teleta</name>
    <name type="common">Polychaete worm</name>
    <dbReference type="NCBI Taxonomy" id="283909"/>
    <lineage>
        <taxon>Eukaryota</taxon>
        <taxon>Metazoa</taxon>
        <taxon>Spiralia</taxon>
        <taxon>Lophotrochozoa</taxon>
        <taxon>Annelida</taxon>
        <taxon>Polychaeta</taxon>
        <taxon>Sedentaria</taxon>
        <taxon>Scolecida</taxon>
        <taxon>Capitellidae</taxon>
        <taxon>Capitella</taxon>
    </lineage>
</organism>
<dbReference type="Pfam" id="PF13920">
    <property type="entry name" value="zf-C3HC4_3"/>
    <property type="match status" value="1"/>
</dbReference>
<keyword evidence="1 3" id="KW-0863">Zinc-finger</keyword>
<evidence type="ECO:0000256" key="5">
    <source>
        <dbReference type="SAM" id="MobiDB-lite"/>
    </source>
</evidence>
<dbReference type="Proteomes" id="UP000014760">
    <property type="component" value="Unassembled WGS sequence"/>
</dbReference>
<dbReference type="InterPro" id="IPR013083">
    <property type="entry name" value="Znf_RING/FYVE/PHD"/>
</dbReference>
<dbReference type="OrthoDB" id="20534at2759"/>
<dbReference type="SMART" id="SM00184">
    <property type="entry name" value="RING"/>
    <property type="match status" value="1"/>
</dbReference>
<feature type="non-terminal residue" evidence="7">
    <location>
        <position position="147"/>
    </location>
</feature>
<dbReference type="EMBL" id="KB309618">
    <property type="protein sequence ID" value="ELT93765.1"/>
    <property type="molecule type" value="Genomic_DNA"/>
</dbReference>
<dbReference type="EnsemblMetazoa" id="CapteT47551">
    <property type="protein sequence ID" value="CapteP47551"/>
    <property type="gene ID" value="CapteG47551"/>
</dbReference>
<dbReference type="GO" id="GO:0008270">
    <property type="term" value="F:zinc ion binding"/>
    <property type="evidence" value="ECO:0007669"/>
    <property type="project" value="UniProtKB-KW"/>
</dbReference>
<keyword evidence="9" id="KW-1185">Reference proteome</keyword>
<evidence type="ECO:0000259" key="6">
    <source>
        <dbReference type="PROSITE" id="PS50089"/>
    </source>
</evidence>
<reference evidence="9" key="1">
    <citation type="submission" date="2012-12" db="EMBL/GenBank/DDBJ databases">
        <authorList>
            <person name="Hellsten U."/>
            <person name="Grimwood J."/>
            <person name="Chapman J.A."/>
            <person name="Shapiro H."/>
            <person name="Aerts A."/>
            <person name="Otillar R.P."/>
            <person name="Terry A.Y."/>
            <person name="Boore J.L."/>
            <person name="Simakov O."/>
            <person name="Marletaz F."/>
            <person name="Cho S.-J."/>
            <person name="Edsinger-Gonzales E."/>
            <person name="Havlak P."/>
            <person name="Kuo D.-H."/>
            <person name="Larsson T."/>
            <person name="Lv J."/>
            <person name="Arendt D."/>
            <person name="Savage R."/>
            <person name="Osoegawa K."/>
            <person name="de Jong P."/>
            <person name="Lindberg D.R."/>
            <person name="Seaver E.C."/>
            <person name="Weisblat D.A."/>
            <person name="Putnam N.H."/>
            <person name="Grigoriev I.V."/>
            <person name="Rokhsar D.S."/>
        </authorList>
    </citation>
    <scope>NUCLEOTIDE SEQUENCE</scope>
    <source>
        <strain evidence="9">I ESC-2004</strain>
    </source>
</reference>
<evidence type="ECO:0000313" key="9">
    <source>
        <dbReference type="Proteomes" id="UP000014760"/>
    </source>
</evidence>
<reference evidence="7 9" key="2">
    <citation type="journal article" date="2013" name="Nature">
        <title>Insights into bilaterian evolution from three spiralian genomes.</title>
        <authorList>
            <person name="Simakov O."/>
            <person name="Marletaz F."/>
            <person name="Cho S.J."/>
            <person name="Edsinger-Gonzales E."/>
            <person name="Havlak P."/>
            <person name="Hellsten U."/>
            <person name="Kuo D.H."/>
            <person name="Larsson T."/>
            <person name="Lv J."/>
            <person name="Arendt D."/>
            <person name="Savage R."/>
            <person name="Osoegawa K."/>
            <person name="de Jong P."/>
            <person name="Grimwood J."/>
            <person name="Chapman J.A."/>
            <person name="Shapiro H."/>
            <person name="Aerts A."/>
            <person name="Otillar R.P."/>
            <person name="Terry A.Y."/>
            <person name="Boore J.L."/>
            <person name="Grigoriev I.V."/>
            <person name="Lindberg D.R."/>
            <person name="Seaver E.C."/>
            <person name="Weisblat D.A."/>
            <person name="Putnam N.H."/>
            <person name="Rokhsar D.S."/>
        </authorList>
    </citation>
    <scope>NUCLEOTIDE SEQUENCE</scope>
    <source>
        <strain evidence="7 9">I ESC-2004</strain>
    </source>
</reference>
<feature type="coiled-coil region" evidence="4">
    <location>
        <begin position="41"/>
        <end position="68"/>
    </location>
</feature>
<sequence>SHSPLVGSTPNYGSLTSSINAPGGVETQRLREELNLNKSKLVQWEEGIAQARKACDAWKKEAEDSTRRAKIIAQERDEISLLKCEDNNFLRFVLLQMAFPQANSGQCRACQSKSNPLRSLPCGHFTVCEPCLSRGAHDCPLCHQQKI</sequence>
<feature type="non-terminal residue" evidence="7">
    <location>
        <position position="1"/>
    </location>
</feature>
<accession>R7TRV4</accession>
<proteinExistence type="predicted"/>
<dbReference type="HOGENOM" id="CLU_1772711_0_0_1"/>
<evidence type="ECO:0000256" key="1">
    <source>
        <dbReference type="ARBA" id="ARBA00022771"/>
    </source>
</evidence>
<dbReference type="OMA" id="YCHEAIT"/>
<feature type="domain" description="RING-type" evidence="6">
    <location>
        <begin position="107"/>
        <end position="143"/>
    </location>
</feature>
<keyword evidence="2" id="KW-0862">Zinc</keyword>